<proteinExistence type="inferred from homology"/>
<feature type="domain" description="SH3b1" evidence="7">
    <location>
        <begin position="185"/>
        <end position="231"/>
    </location>
</feature>
<dbReference type="GO" id="GO:0008234">
    <property type="term" value="F:cysteine-type peptidase activity"/>
    <property type="evidence" value="ECO:0007669"/>
    <property type="project" value="UniProtKB-KW"/>
</dbReference>
<organism evidence="8 9">
    <name type="scientific">Enhygromyxa salina</name>
    <dbReference type="NCBI Taxonomy" id="215803"/>
    <lineage>
        <taxon>Bacteria</taxon>
        <taxon>Pseudomonadati</taxon>
        <taxon>Myxococcota</taxon>
        <taxon>Polyangia</taxon>
        <taxon>Nannocystales</taxon>
        <taxon>Nannocystaceae</taxon>
        <taxon>Enhygromyxa</taxon>
    </lineage>
</organism>
<evidence type="ECO:0000259" key="6">
    <source>
        <dbReference type="Pfam" id="PF00877"/>
    </source>
</evidence>
<dbReference type="SUPFAM" id="SSF54001">
    <property type="entry name" value="Cysteine proteinases"/>
    <property type="match status" value="1"/>
</dbReference>
<gene>
    <name evidence="8" type="ORF">ENSA5_10890</name>
</gene>
<dbReference type="EMBL" id="PVNK01000063">
    <property type="protein sequence ID" value="PRQ04103.1"/>
    <property type="molecule type" value="Genomic_DNA"/>
</dbReference>
<dbReference type="Pfam" id="PF12913">
    <property type="entry name" value="SH3_6"/>
    <property type="match status" value="1"/>
</dbReference>
<dbReference type="Proteomes" id="UP000237968">
    <property type="component" value="Unassembled WGS sequence"/>
</dbReference>
<evidence type="ECO:0000256" key="5">
    <source>
        <dbReference type="SAM" id="MobiDB-lite"/>
    </source>
</evidence>
<keyword evidence="2" id="KW-0645">Protease</keyword>
<accession>A0A2S9YG67</accession>
<name>A0A2S9YG67_9BACT</name>
<dbReference type="GO" id="GO:0006508">
    <property type="term" value="P:proteolysis"/>
    <property type="evidence" value="ECO:0007669"/>
    <property type="project" value="UniProtKB-KW"/>
</dbReference>
<dbReference type="InterPro" id="IPR038765">
    <property type="entry name" value="Papain-like_cys_pep_sf"/>
</dbReference>
<evidence type="ECO:0000256" key="4">
    <source>
        <dbReference type="ARBA" id="ARBA00022807"/>
    </source>
</evidence>
<sequence>MAHMAGTSTTAVRLLNQPVVLVAALWLAACGKSTDNAHTSTDETPQAAEHSECPSTQLREARAPDVRPEHEDPNFWLADTPDADLDLLDADERSYLAARVAELPGGWRDPLGEAGGDPELIERELDERLEWLRGRVSAGKYVETAPGALERAAARVESAAPIEGPALRFVVDETSLWCVPTTEGLFSDPVDLDFDRNRCASLHPGELVRTLRRTPDGAWTYVDAGHSVGWVDQSTAPTLGPALDPAAAGERLGIDDTTPRLWLTEDIEELRAGSNFPLLGEDDERRTILVPGLAGPHERELPGTAPASAAALTFTRRAVFEQAFALLEQPYGWGGREGRRDCSRYLHDLFAQFGLRLPRNSAVQAQLGTRSVDLSELDEPAKREAIRAAAREGVVLLYMPGHIMLYLGHDGDHDYGISSLSEYLVPCPGGPDTVHRLDKVAVTTLELGRGSERRAFIERITRMAVFGPTPDSQP</sequence>
<dbReference type="AlphaFoldDB" id="A0A2S9YG67"/>
<protein>
    <submittedName>
        <fullName evidence="8">SH3 domain of the SH3b1 type</fullName>
    </submittedName>
</protein>
<dbReference type="Pfam" id="PF00877">
    <property type="entry name" value="NLPC_P60"/>
    <property type="match status" value="1"/>
</dbReference>
<dbReference type="InterPro" id="IPR000064">
    <property type="entry name" value="NLP_P60_dom"/>
</dbReference>
<feature type="region of interest" description="Disordered" evidence="5">
    <location>
        <begin position="35"/>
        <end position="74"/>
    </location>
</feature>
<dbReference type="InterPro" id="IPR039439">
    <property type="entry name" value="SH3b1_dom"/>
</dbReference>
<feature type="compositionally biased region" description="Basic and acidic residues" evidence="5">
    <location>
        <begin position="59"/>
        <end position="73"/>
    </location>
</feature>
<dbReference type="Gene3D" id="3.90.1720.10">
    <property type="entry name" value="endopeptidase domain like (from Nostoc punctiforme)"/>
    <property type="match status" value="1"/>
</dbReference>
<feature type="domain" description="NlpC/P60" evidence="6">
    <location>
        <begin position="329"/>
        <end position="409"/>
    </location>
</feature>
<evidence type="ECO:0000256" key="3">
    <source>
        <dbReference type="ARBA" id="ARBA00022801"/>
    </source>
</evidence>
<feature type="compositionally biased region" description="Polar residues" evidence="5">
    <location>
        <begin position="35"/>
        <end position="44"/>
    </location>
</feature>
<comment type="caution">
    <text evidence="8">The sequence shown here is derived from an EMBL/GenBank/DDBJ whole genome shotgun (WGS) entry which is preliminary data.</text>
</comment>
<evidence type="ECO:0000313" key="8">
    <source>
        <dbReference type="EMBL" id="PRQ04103.1"/>
    </source>
</evidence>
<keyword evidence="3" id="KW-0378">Hydrolase</keyword>
<evidence type="ECO:0000259" key="7">
    <source>
        <dbReference type="Pfam" id="PF12913"/>
    </source>
</evidence>
<evidence type="ECO:0000256" key="1">
    <source>
        <dbReference type="ARBA" id="ARBA00007074"/>
    </source>
</evidence>
<keyword evidence="4" id="KW-0788">Thiol protease</keyword>
<evidence type="ECO:0000256" key="2">
    <source>
        <dbReference type="ARBA" id="ARBA00022670"/>
    </source>
</evidence>
<keyword evidence="9" id="KW-1185">Reference proteome</keyword>
<reference evidence="8 9" key="1">
    <citation type="submission" date="2018-03" db="EMBL/GenBank/DDBJ databases">
        <title>Draft Genome Sequences of the Obligatory Marine Myxobacteria Enhygromyxa salina SWB005.</title>
        <authorList>
            <person name="Poehlein A."/>
            <person name="Moghaddam J.A."/>
            <person name="Harms H."/>
            <person name="Alanjari M."/>
            <person name="Koenig G.M."/>
            <person name="Daniel R."/>
            <person name="Schaeberle T.F."/>
        </authorList>
    </citation>
    <scope>NUCLEOTIDE SEQUENCE [LARGE SCALE GENOMIC DNA]</scope>
    <source>
        <strain evidence="8 9">SWB005</strain>
    </source>
</reference>
<comment type="similarity">
    <text evidence="1">Belongs to the peptidase C40 family.</text>
</comment>
<evidence type="ECO:0000313" key="9">
    <source>
        <dbReference type="Proteomes" id="UP000237968"/>
    </source>
</evidence>